<evidence type="ECO:0000256" key="2">
    <source>
        <dbReference type="SAM" id="SignalP"/>
    </source>
</evidence>
<organism evidence="3 4">
    <name type="scientific">Fasciola gigantica</name>
    <name type="common">Giant liver fluke</name>
    <dbReference type="NCBI Taxonomy" id="46835"/>
    <lineage>
        <taxon>Eukaryota</taxon>
        <taxon>Metazoa</taxon>
        <taxon>Spiralia</taxon>
        <taxon>Lophotrochozoa</taxon>
        <taxon>Platyhelminthes</taxon>
        <taxon>Trematoda</taxon>
        <taxon>Digenea</taxon>
        <taxon>Plagiorchiida</taxon>
        <taxon>Echinostomata</taxon>
        <taxon>Echinostomatoidea</taxon>
        <taxon>Fasciolidae</taxon>
        <taxon>Fasciola</taxon>
    </lineage>
</organism>
<feature type="region of interest" description="Disordered" evidence="1">
    <location>
        <begin position="38"/>
        <end position="63"/>
    </location>
</feature>
<dbReference type="Proteomes" id="UP000316759">
    <property type="component" value="Unassembled WGS sequence"/>
</dbReference>
<sequence length="105" mass="11651">MKVLLLICVFELVVAQIAAADSPTEKIERNQISTEMDKQYLNRNNCRRTQERKNTHTPPPSALSNVLLTTSITNAAVTPTASSPATRYGFGILILLTTMITQQKF</sequence>
<reference evidence="3 4" key="1">
    <citation type="submission" date="2019-04" db="EMBL/GenBank/DDBJ databases">
        <title>Annotation for the trematode Fasciola gigantica.</title>
        <authorList>
            <person name="Choi Y.-J."/>
        </authorList>
    </citation>
    <scope>NUCLEOTIDE SEQUENCE [LARGE SCALE GENOMIC DNA]</scope>
    <source>
        <strain evidence="3">Uganda_cow_1</strain>
    </source>
</reference>
<feature type="signal peptide" evidence="2">
    <location>
        <begin position="1"/>
        <end position="20"/>
    </location>
</feature>
<keyword evidence="4" id="KW-1185">Reference proteome</keyword>
<evidence type="ECO:0000256" key="1">
    <source>
        <dbReference type="SAM" id="MobiDB-lite"/>
    </source>
</evidence>
<name>A0A504Z115_FASGI</name>
<gene>
    <name evidence="3" type="ORF">FGIG_11411</name>
</gene>
<comment type="caution">
    <text evidence="3">The sequence shown here is derived from an EMBL/GenBank/DDBJ whole genome shotgun (WGS) entry which is preliminary data.</text>
</comment>
<proteinExistence type="predicted"/>
<protein>
    <submittedName>
        <fullName evidence="3">Uncharacterized protein</fullName>
    </submittedName>
</protein>
<accession>A0A504Z115</accession>
<evidence type="ECO:0000313" key="4">
    <source>
        <dbReference type="Proteomes" id="UP000316759"/>
    </source>
</evidence>
<feature type="chain" id="PRO_5021235392" evidence="2">
    <location>
        <begin position="21"/>
        <end position="105"/>
    </location>
</feature>
<dbReference type="AlphaFoldDB" id="A0A504Z115"/>
<dbReference type="EMBL" id="SUNJ01000630">
    <property type="protein sequence ID" value="TPP67493.1"/>
    <property type="molecule type" value="Genomic_DNA"/>
</dbReference>
<evidence type="ECO:0000313" key="3">
    <source>
        <dbReference type="EMBL" id="TPP67493.1"/>
    </source>
</evidence>
<keyword evidence="2" id="KW-0732">Signal</keyword>